<dbReference type="eggNOG" id="COG3255">
    <property type="taxonomic scope" value="Bacteria"/>
</dbReference>
<dbReference type="Proteomes" id="UP000027178">
    <property type="component" value="Unassembled WGS sequence"/>
</dbReference>
<gene>
    <name evidence="2" type="ORF">KCH_02550</name>
</gene>
<accession>A0A066ZCD5</accession>
<evidence type="ECO:0000313" key="3">
    <source>
        <dbReference type="Proteomes" id="UP000027178"/>
    </source>
</evidence>
<dbReference type="PATRIC" id="fig|1348663.4.peg.236"/>
<feature type="compositionally biased region" description="Low complexity" evidence="1">
    <location>
        <begin position="168"/>
        <end position="186"/>
    </location>
</feature>
<organism evidence="2 3">
    <name type="scientific">Kitasatospora cheerisanensis KCTC 2395</name>
    <dbReference type="NCBI Taxonomy" id="1348663"/>
    <lineage>
        <taxon>Bacteria</taxon>
        <taxon>Bacillati</taxon>
        <taxon>Actinomycetota</taxon>
        <taxon>Actinomycetes</taxon>
        <taxon>Kitasatosporales</taxon>
        <taxon>Streptomycetaceae</taxon>
        <taxon>Kitasatospora</taxon>
    </lineage>
</organism>
<dbReference type="AlphaFoldDB" id="A0A066ZCD5"/>
<evidence type="ECO:0000313" key="2">
    <source>
        <dbReference type="EMBL" id="KDN87981.1"/>
    </source>
</evidence>
<dbReference type="RefSeq" id="WP_244305074.1">
    <property type="nucleotide sequence ID" value="NZ_KK853997.1"/>
</dbReference>
<reference evidence="2 3" key="1">
    <citation type="submission" date="2014-05" db="EMBL/GenBank/DDBJ databases">
        <title>Draft Genome Sequence of Kitasatospora cheerisanensis KCTC 2395.</title>
        <authorList>
            <person name="Nam D.H."/>
        </authorList>
    </citation>
    <scope>NUCLEOTIDE SEQUENCE [LARGE SCALE GENOMIC DNA]</scope>
    <source>
        <strain evidence="2 3">KCTC 2395</strain>
    </source>
</reference>
<dbReference type="EMBL" id="JNBY01000010">
    <property type="protein sequence ID" value="KDN87981.1"/>
    <property type="molecule type" value="Genomic_DNA"/>
</dbReference>
<sequence>MAEHHDPSAEHRRTRAALASTAERLVHLLQSTRESGARPVLPGWSVADVGAHVAAVFLAYCSSVSSEDTVDWDELLPTADLPFGPRMAVVNGRAVTMLGRQLDGDAAGFVAARTARFLRATADLAPETPVATPWYGPGRPSPSRLRPACCSANAWCTAGTSPAPPARPGGSRRSTQRSSSGRPCRS</sequence>
<evidence type="ECO:0000256" key="1">
    <source>
        <dbReference type="SAM" id="MobiDB-lite"/>
    </source>
</evidence>
<dbReference type="HOGENOM" id="CLU_1452646_0_0_11"/>
<keyword evidence="3" id="KW-1185">Reference proteome</keyword>
<protein>
    <submittedName>
        <fullName evidence="2">Uncharacterized protein</fullName>
    </submittedName>
</protein>
<comment type="caution">
    <text evidence="2">The sequence shown here is derived from an EMBL/GenBank/DDBJ whole genome shotgun (WGS) entry which is preliminary data.</text>
</comment>
<proteinExistence type="predicted"/>
<name>A0A066ZCD5_9ACTN</name>
<feature type="region of interest" description="Disordered" evidence="1">
    <location>
        <begin position="160"/>
        <end position="186"/>
    </location>
</feature>